<dbReference type="GO" id="GO:0016747">
    <property type="term" value="F:acyltransferase activity, transferring groups other than amino-acyl groups"/>
    <property type="evidence" value="ECO:0007669"/>
    <property type="project" value="InterPro"/>
</dbReference>
<proteinExistence type="inferred from homology"/>
<dbReference type="RefSeq" id="WP_132214692.1">
    <property type="nucleotide sequence ID" value="NZ_OX156936.1"/>
</dbReference>
<keyword evidence="1 5" id="KW-0808">Transferase</keyword>
<dbReference type="Pfam" id="PF13302">
    <property type="entry name" value="Acetyltransf_3"/>
    <property type="match status" value="1"/>
</dbReference>
<reference evidence="5 6" key="1">
    <citation type="submission" date="2019-03" db="EMBL/GenBank/DDBJ databases">
        <title>Genomic Encyclopedia of Type Strains, Phase IV (KMG-IV): sequencing the most valuable type-strain genomes for metagenomic binning, comparative biology and taxonomic classification.</title>
        <authorList>
            <person name="Goeker M."/>
        </authorList>
    </citation>
    <scope>NUCLEOTIDE SEQUENCE [LARGE SCALE GENOMIC DNA]</scope>
    <source>
        <strain evidence="5 6">DSM 18792</strain>
    </source>
</reference>
<dbReference type="PANTHER" id="PTHR43792:SF8">
    <property type="entry name" value="[RIBOSOMAL PROTEIN US5]-ALANINE N-ACETYLTRANSFERASE"/>
    <property type="match status" value="1"/>
</dbReference>
<dbReference type="EMBL" id="SLUP01000001">
    <property type="protein sequence ID" value="TCL69161.1"/>
    <property type="molecule type" value="Genomic_DNA"/>
</dbReference>
<comment type="caution">
    <text evidence="5">The sequence shown here is derived from an EMBL/GenBank/DDBJ whole genome shotgun (WGS) entry which is preliminary data.</text>
</comment>
<dbReference type="AlphaFoldDB" id="A0A4R1RRT4"/>
<dbReference type="InterPro" id="IPR051531">
    <property type="entry name" value="N-acetyltransferase"/>
</dbReference>
<evidence type="ECO:0000256" key="2">
    <source>
        <dbReference type="ARBA" id="ARBA00023315"/>
    </source>
</evidence>
<dbReference type="OrthoDB" id="883856at2"/>
<accession>A0A4R1RRT4</accession>
<sequence length="177" mass="21061">MLFKFENFYIEPVQIQDSWSICDFVVSNEDRLKRYFPKTLEQNLTPDLAKRFVEKTIKQQQFKETFLFTLKENETKKIIGLVYIKDIDWLKKQGEFAYCIGYEYEGKGFVSQSVKALSKYASEVLELKTLQIIVHKSNFGSIKVAENCQFKWQRMLEKEFTPINDIPLDMELYELSF</sequence>
<dbReference type="Gene3D" id="3.40.630.30">
    <property type="match status" value="1"/>
</dbReference>
<dbReference type="PANTHER" id="PTHR43792">
    <property type="entry name" value="GNAT FAMILY, PUTATIVE (AFU_ORTHOLOGUE AFUA_3G00765)-RELATED-RELATED"/>
    <property type="match status" value="1"/>
</dbReference>
<comment type="similarity">
    <text evidence="3">Belongs to the acetyltransferase family. RimJ subfamily.</text>
</comment>
<name>A0A4R1RRT4_9FLAO</name>
<evidence type="ECO:0000313" key="6">
    <source>
        <dbReference type="Proteomes" id="UP000295455"/>
    </source>
</evidence>
<dbReference type="Proteomes" id="UP000295455">
    <property type="component" value="Unassembled WGS sequence"/>
</dbReference>
<gene>
    <name evidence="5" type="ORF">EV196_101595</name>
</gene>
<evidence type="ECO:0000313" key="5">
    <source>
        <dbReference type="EMBL" id="TCL69161.1"/>
    </source>
</evidence>
<feature type="domain" description="N-acetyltransferase" evidence="4">
    <location>
        <begin position="10"/>
        <end position="151"/>
    </location>
</feature>
<evidence type="ECO:0000259" key="4">
    <source>
        <dbReference type="Pfam" id="PF13302"/>
    </source>
</evidence>
<evidence type="ECO:0000256" key="3">
    <source>
        <dbReference type="ARBA" id="ARBA00038502"/>
    </source>
</evidence>
<dbReference type="InterPro" id="IPR016181">
    <property type="entry name" value="Acyl_CoA_acyltransferase"/>
</dbReference>
<organism evidence="5 6">
    <name type="scientific">Mariniflexile fucanivorans</name>
    <dbReference type="NCBI Taxonomy" id="264023"/>
    <lineage>
        <taxon>Bacteria</taxon>
        <taxon>Pseudomonadati</taxon>
        <taxon>Bacteroidota</taxon>
        <taxon>Flavobacteriia</taxon>
        <taxon>Flavobacteriales</taxon>
        <taxon>Flavobacteriaceae</taxon>
        <taxon>Mariniflexile</taxon>
    </lineage>
</organism>
<keyword evidence="2" id="KW-0012">Acyltransferase</keyword>
<dbReference type="SUPFAM" id="SSF55729">
    <property type="entry name" value="Acyl-CoA N-acyltransferases (Nat)"/>
    <property type="match status" value="1"/>
</dbReference>
<evidence type="ECO:0000256" key="1">
    <source>
        <dbReference type="ARBA" id="ARBA00022679"/>
    </source>
</evidence>
<keyword evidence="6" id="KW-1185">Reference proteome</keyword>
<protein>
    <submittedName>
        <fullName evidence="5">Ribosomal-protein-alanine N-acetyltransferase</fullName>
    </submittedName>
</protein>
<dbReference type="InterPro" id="IPR000182">
    <property type="entry name" value="GNAT_dom"/>
</dbReference>